<protein>
    <submittedName>
        <fullName evidence="5">Ferrichrome outer membrane transporter</fullName>
    </submittedName>
</protein>
<dbReference type="InterPro" id="IPR036942">
    <property type="entry name" value="Beta-barrel_TonB_sf"/>
</dbReference>
<evidence type="ECO:0000256" key="1">
    <source>
        <dbReference type="ARBA" id="ARBA00004442"/>
    </source>
</evidence>
<feature type="domain" description="TonB-dependent receptor-like beta-barrel" evidence="4">
    <location>
        <begin position="13"/>
        <end position="64"/>
    </location>
</feature>
<comment type="subcellular location">
    <subcellularLocation>
        <location evidence="1">Cell outer membrane</location>
    </subcellularLocation>
</comment>
<evidence type="ECO:0000259" key="4">
    <source>
        <dbReference type="Pfam" id="PF00593"/>
    </source>
</evidence>
<sequence>MPKIRQNSGPYRILNKQKQTGVYVQDQAQWDKVLVTLGGRYDWADQESLNRVAGTTDKRDDKQFTCVVVLTTCLIMV</sequence>
<proteinExistence type="predicted"/>
<evidence type="ECO:0000256" key="3">
    <source>
        <dbReference type="ARBA" id="ARBA00023237"/>
    </source>
</evidence>
<keyword evidence="2" id="KW-0472">Membrane</keyword>
<evidence type="ECO:0000313" key="6">
    <source>
        <dbReference type="Proteomes" id="UP000250561"/>
    </source>
</evidence>
<dbReference type="GO" id="GO:0009279">
    <property type="term" value="C:cell outer membrane"/>
    <property type="evidence" value="ECO:0007669"/>
    <property type="project" value="UniProtKB-SubCell"/>
</dbReference>
<keyword evidence="3" id="KW-0998">Cell outer membrane</keyword>
<dbReference type="SUPFAM" id="SSF56935">
    <property type="entry name" value="Porins"/>
    <property type="match status" value="1"/>
</dbReference>
<evidence type="ECO:0000313" key="5">
    <source>
        <dbReference type="EMBL" id="SPW48130.1"/>
    </source>
</evidence>
<organism evidence="5 6">
    <name type="scientific">Escherichia coli</name>
    <dbReference type="NCBI Taxonomy" id="562"/>
    <lineage>
        <taxon>Bacteria</taxon>
        <taxon>Pseudomonadati</taxon>
        <taxon>Pseudomonadota</taxon>
        <taxon>Gammaproteobacteria</taxon>
        <taxon>Enterobacterales</taxon>
        <taxon>Enterobacteriaceae</taxon>
        <taxon>Escherichia</taxon>
    </lineage>
</organism>
<dbReference type="AlphaFoldDB" id="A0A2X1JLW1"/>
<dbReference type="Proteomes" id="UP000250561">
    <property type="component" value="Unassembled WGS sequence"/>
</dbReference>
<evidence type="ECO:0000256" key="2">
    <source>
        <dbReference type="ARBA" id="ARBA00023136"/>
    </source>
</evidence>
<dbReference type="Gene3D" id="2.40.170.20">
    <property type="entry name" value="TonB-dependent receptor, beta-barrel domain"/>
    <property type="match status" value="1"/>
</dbReference>
<dbReference type="EMBL" id="UARS01000007">
    <property type="protein sequence ID" value="SPW48130.1"/>
    <property type="molecule type" value="Genomic_DNA"/>
</dbReference>
<accession>A0A2X1JLW1</accession>
<dbReference type="Pfam" id="PF00593">
    <property type="entry name" value="TonB_dep_Rec_b-barrel"/>
    <property type="match status" value="1"/>
</dbReference>
<name>A0A2X1JLW1_ECOLX</name>
<gene>
    <name evidence="5" type="primary">fhuA_4</name>
    <name evidence="5" type="ORF">NCTC11126_03608</name>
</gene>
<dbReference type="InterPro" id="IPR000531">
    <property type="entry name" value="Beta-barrel_TonB"/>
</dbReference>
<reference evidence="5 6" key="1">
    <citation type="submission" date="2018-06" db="EMBL/GenBank/DDBJ databases">
        <authorList>
            <consortium name="Pathogen Informatics"/>
            <person name="Doyle S."/>
        </authorList>
    </citation>
    <scope>NUCLEOTIDE SEQUENCE [LARGE SCALE GENOMIC DNA]</scope>
    <source>
        <strain evidence="5 6">NCTC11126</strain>
    </source>
</reference>